<gene>
    <name evidence="2" type="ORF">L227DRAFT_617695</name>
</gene>
<keyword evidence="1" id="KW-0472">Membrane</keyword>
<proteinExistence type="predicted"/>
<dbReference type="EMBL" id="ML122351">
    <property type="protein sequence ID" value="RPD52580.1"/>
    <property type="molecule type" value="Genomic_DNA"/>
</dbReference>
<evidence type="ECO:0000256" key="1">
    <source>
        <dbReference type="SAM" id="Phobius"/>
    </source>
</evidence>
<feature type="transmembrane region" description="Helical" evidence="1">
    <location>
        <begin position="230"/>
        <end position="253"/>
    </location>
</feature>
<name>A0A5C2RN84_9APHY</name>
<keyword evidence="1" id="KW-1133">Transmembrane helix</keyword>
<feature type="transmembrane region" description="Helical" evidence="1">
    <location>
        <begin position="56"/>
        <end position="78"/>
    </location>
</feature>
<feature type="transmembrane region" description="Helical" evidence="1">
    <location>
        <begin position="125"/>
        <end position="149"/>
    </location>
</feature>
<dbReference type="Proteomes" id="UP000313359">
    <property type="component" value="Unassembled WGS sequence"/>
</dbReference>
<sequence>MSINRSSSSLPPQLQAQFDDVVDLVIVETVFPTLLIPIGVSLLMFTKPEIQRKPVFILNVFSVMLGLIFGSMAIATVTRSITGRAVSPDFITALTGLYFFIPLCVQCILFVRIFAVYPPRVISRLLAVAIYGTLLTMTLARVVNIGIALKKINETSRLSGNVWAATTVEGHVPSLMAELCMALAYDIIASGLFLFRLRQASLSMSMPVRQVPDPVSNGKRFMSYPARVRALFWIALTNFVFPVVFNTILLIFIQNENFGNIITVIAVSSVNVYVQIISVLLATLWCSVTSPEVAVGSRTLEGRGRVIESISTVKFPRNTLPSYTNVAVGTGIQVASRADTDCTDCSH</sequence>
<feature type="transmembrane region" description="Helical" evidence="1">
    <location>
        <begin position="259"/>
        <end position="288"/>
    </location>
</feature>
<organism evidence="2 3">
    <name type="scientific">Lentinus tigrinus ALCF2SS1-6</name>
    <dbReference type="NCBI Taxonomy" id="1328759"/>
    <lineage>
        <taxon>Eukaryota</taxon>
        <taxon>Fungi</taxon>
        <taxon>Dikarya</taxon>
        <taxon>Basidiomycota</taxon>
        <taxon>Agaricomycotina</taxon>
        <taxon>Agaricomycetes</taxon>
        <taxon>Polyporales</taxon>
        <taxon>Polyporaceae</taxon>
        <taxon>Lentinus</taxon>
    </lineage>
</organism>
<dbReference type="AlphaFoldDB" id="A0A5C2RN84"/>
<protein>
    <submittedName>
        <fullName evidence="2">Uncharacterized protein</fullName>
    </submittedName>
</protein>
<feature type="transmembrane region" description="Helical" evidence="1">
    <location>
        <begin position="175"/>
        <end position="195"/>
    </location>
</feature>
<keyword evidence="3" id="KW-1185">Reference proteome</keyword>
<dbReference type="OrthoDB" id="2742556at2759"/>
<evidence type="ECO:0000313" key="3">
    <source>
        <dbReference type="Proteomes" id="UP000313359"/>
    </source>
</evidence>
<reference evidence="2" key="1">
    <citation type="journal article" date="2018" name="Genome Biol. Evol.">
        <title>Genomics and development of Lentinus tigrinus, a white-rot wood-decaying mushroom with dimorphic fruiting bodies.</title>
        <authorList>
            <person name="Wu B."/>
            <person name="Xu Z."/>
            <person name="Knudson A."/>
            <person name="Carlson A."/>
            <person name="Chen N."/>
            <person name="Kovaka S."/>
            <person name="LaButti K."/>
            <person name="Lipzen A."/>
            <person name="Pennachio C."/>
            <person name="Riley R."/>
            <person name="Schakwitz W."/>
            <person name="Umezawa K."/>
            <person name="Ohm R.A."/>
            <person name="Grigoriev I.V."/>
            <person name="Nagy L.G."/>
            <person name="Gibbons J."/>
            <person name="Hibbett D."/>
        </authorList>
    </citation>
    <scope>NUCLEOTIDE SEQUENCE [LARGE SCALE GENOMIC DNA]</scope>
    <source>
        <strain evidence="2">ALCF2SS1-6</strain>
    </source>
</reference>
<keyword evidence="1" id="KW-0812">Transmembrane</keyword>
<feature type="transmembrane region" description="Helical" evidence="1">
    <location>
        <begin position="90"/>
        <end position="113"/>
    </location>
</feature>
<evidence type="ECO:0000313" key="2">
    <source>
        <dbReference type="EMBL" id="RPD52580.1"/>
    </source>
</evidence>
<feature type="transmembrane region" description="Helical" evidence="1">
    <location>
        <begin position="24"/>
        <end position="44"/>
    </location>
</feature>
<accession>A0A5C2RN84</accession>